<gene>
    <name evidence="2" type="ORF">M378DRAFT_186914</name>
</gene>
<dbReference type="Gene3D" id="2.170.270.10">
    <property type="entry name" value="SET domain"/>
    <property type="match status" value="1"/>
</dbReference>
<protein>
    <recommendedName>
        <fullName evidence="1">SET domain-containing protein</fullName>
    </recommendedName>
</protein>
<evidence type="ECO:0000313" key="3">
    <source>
        <dbReference type="Proteomes" id="UP000054549"/>
    </source>
</evidence>
<sequence>MKPAPWKHGSQEYVLHSVPFKFTSPASHQEDLECAMILDPRMVSLIPTSLLAVVPSHPSCFEVRSAGEKGAGMFAIRDISAGNLIISEHPAIIIPSASLPRDYGAYEALYQALPENIRVDLLKMANWKSIEECSHEEGIARTNGTDVDLLFPDEMKGDEFEHRRAREYGATFLKIDRCNHSCSPNAAHKWDVATFASHLYALRDIKVGEEICITYTDVTAPRQTRREKLRKSYGFVCNCDACRIQDGEEREKSDLSREELHDWWFIHPSYGRWWKDMCRADDTVIKSHQRALQLMEQEGAQVLQCAFVEEIALCYAALGNEEEFIKWGKTLIGLCQIPNPQLARQFEVWVGNPTSMKAWAWRRKQRRQASRGVSTSEDLCDLSLLLSLE</sequence>
<dbReference type="InParanoid" id="A0A0C2SKR8"/>
<dbReference type="Gene3D" id="1.25.40.10">
    <property type="entry name" value="Tetratricopeptide repeat domain"/>
    <property type="match status" value="1"/>
</dbReference>
<dbReference type="SUPFAM" id="SSF82199">
    <property type="entry name" value="SET domain"/>
    <property type="match status" value="1"/>
</dbReference>
<dbReference type="FunCoup" id="A0A0C2SKR8">
    <property type="interactions" value="1"/>
</dbReference>
<name>A0A0C2SKR8_AMAMK</name>
<dbReference type="Pfam" id="PF00856">
    <property type="entry name" value="SET"/>
    <property type="match status" value="1"/>
</dbReference>
<dbReference type="HOGENOM" id="CLU_028281_4_0_1"/>
<evidence type="ECO:0000259" key="1">
    <source>
        <dbReference type="PROSITE" id="PS50280"/>
    </source>
</evidence>
<dbReference type="CDD" id="cd20071">
    <property type="entry name" value="SET_SMYD"/>
    <property type="match status" value="1"/>
</dbReference>
<feature type="domain" description="SET" evidence="1">
    <location>
        <begin position="59"/>
        <end position="216"/>
    </location>
</feature>
<dbReference type="PROSITE" id="PS50280">
    <property type="entry name" value="SET"/>
    <property type="match status" value="1"/>
</dbReference>
<organism evidence="2 3">
    <name type="scientific">Amanita muscaria (strain Koide BX008)</name>
    <dbReference type="NCBI Taxonomy" id="946122"/>
    <lineage>
        <taxon>Eukaryota</taxon>
        <taxon>Fungi</taxon>
        <taxon>Dikarya</taxon>
        <taxon>Basidiomycota</taxon>
        <taxon>Agaricomycotina</taxon>
        <taxon>Agaricomycetes</taxon>
        <taxon>Agaricomycetidae</taxon>
        <taxon>Agaricales</taxon>
        <taxon>Pluteineae</taxon>
        <taxon>Amanitaceae</taxon>
        <taxon>Amanita</taxon>
    </lineage>
</organism>
<dbReference type="InterPro" id="IPR011990">
    <property type="entry name" value="TPR-like_helical_dom_sf"/>
</dbReference>
<dbReference type="AlphaFoldDB" id="A0A0C2SKR8"/>
<evidence type="ECO:0000313" key="2">
    <source>
        <dbReference type="EMBL" id="KIL63835.1"/>
    </source>
</evidence>
<keyword evidence="3" id="KW-1185">Reference proteome</keyword>
<dbReference type="PANTHER" id="PTHR47332:SF6">
    <property type="entry name" value="SET DOMAIN-CONTAINING PROTEIN"/>
    <property type="match status" value="1"/>
</dbReference>
<dbReference type="EMBL" id="KN818255">
    <property type="protein sequence ID" value="KIL63835.1"/>
    <property type="molecule type" value="Genomic_DNA"/>
</dbReference>
<dbReference type="InterPro" id="IPR046341">
    <property type="entry name" value="SET_dom_sf"/>
</dbReference>
<accession>A0A0C2SKR8</accession>
<dbReference type="InterPro" id="IPR053185">
    <property type="entry name" value="SET_domain_protein"/>
</dbReference>
<dbReference type="SMART" id="SM00317">
    <property type="entry name" value="SET"/>
    <property type="match status" value="1"/>
</dbReference>
<dbReference type="OrthoDB" id="265717at2759"/>
<dbReference type="InterPro" id="IPR001214">
    <property type="entry name" value="SET_dom"/>
</dbReference>
<dbReference type="STRING" id="946122.A0A0C2SKR8"/>
<proteinExistence type="predicted"/>
<dbReference type="Proteomes" id="UP000054549">
    <property type="component" value="Unassembled WGS sequence"/>
</dbReference>
<dbReference type="PANTHER" id="PTHR47332">
    <property type="entry name" value="SET DOMAIN-CONTAINING PROTEIN 5"/>
    <property type="match status" value="1"/>
</dbReference>
<reference evidence="2 3" key="1">
    <citation type="submission" date="2014-04" db="EMBL/GenBank/DDBJ databases">
        <title>Evolutionary Origins and Diversification of the Mycorrhizal Mutualists.</title>
        <authorList>
            <consortium name="DOE Joint Genome Institute"/>
            <consortium name="Mycorrhizal Genomics Consortium"/>
            <person name="Kohler A."/>
            <person name="Kuo A."/>
            <person name="Nagy L.G."/>
            <person name="Floudas D."/>
            <person name="Copeland A."/>
            <person name="Barry K.W."/>
            <person name="Cichocki N."/>
            <person name="Veneault-Fourrey C."/>
            <person name="LaButti K."/>
            <person name="Lindquist E.A."/>
            <person name="Lipzen A."/>
            <person name="Lundell T."/>
            <person name="Morin E."/>
            <person name="Murat C."/>
            <person name="Riley R."/>
            <person name="Ohm R."/>
            <person name="Sun H."/>
            <person name="Tunlid A."/>
            <person name="Henrissat B."/>
            <person name="Grigoriev I.V."/>
            <person name="Hibbett D.S."/>
            <person name="Martin F."/>
        </authorList>
    </citation>
    <scope>NUCLEOTIDE SEQUENCE [LARGE SCALE GENOMIC DNA]</scope>
    <source>
        <strain evidence="2 3">Koide BX008</strain>
    </source>
</reference>